<dbReference type="InterPro" id="IPR016833">
    <property type="entry name" value="Put_Na-Bile_cotransptr"/>
</dbReference>
<feature type="transmembrane region" description="Helical" evidence="1">
    <location>
        <begin position="64"/>
        <end position="83"/>
    </location>
</feature>
<keyword evidence="1" id="KW-0472">Membrane</keyword>
<keyword evidence="1" id="KW-1133">Transmembrane helix</keyword>
<reference evidence="2 3" key="1">
    <citation type="submission" date="2018-08" db="EMBL/GenBank/DDBJ databases">
        <title>Genomic Encyclopedia of Archaeal and Bacterial Type Strains, Phase II (KMG-II): from individual species to whole genera.</title>
        <authorList>
            <person name="Goeker M."/>
        </authorList>
    </citation>
    <scope>NUCLEOTIDE SEQUENCE [LARGE SCALE GENOMIC DNA]</scope>
    <source>
        <strain evidence="2 3">DSM 45791</strain>
    </source>
</reference>
<dbReference type="Pfam" id="PF13593">
    <property type="entry name" value="SBF_like"/>
    <property type="match status" value="1"/>
</dbReference>
<dbReference type="EMBL" id="QUNO01000012">
    <property type="protein sequence ID" value="REH41220.1"/>
    <property type="molecule type" value="Genomic_DNA"/>
</dbReference>
<name>A0A3E0HCA8_9PSEU</name>
<dbReference type="Proteomes" id="UP000256269">
    <property type="component" value="Unassembled WGS sequence"/>
</dbReference>
<feature type="transmembrane region" description="Helical" evidence="1">
    <location>
        <begin position="35"/>
        <end position="52"/>
    </location>
</feature>
<proteinExistence type="predicted"/>
<evidence type="ECO:0000313" key="2">
    <source>
        <dbReference type="EMBL" id="REH41220.1"/>
    </source>
</evidence>
<comment type="caution">
    <text evidence="2">The sequence shown here is derived from an EMBL/GenBank/DDBJ whole genome shotgun (WGS) entry which is preliminary data.</text>
</comment>
<feature type="transmembrane region" description="Helical" evidence="1">
    <location>
        <begin position="225"/>
        <end position="247"/>
    </location>
</feature>
<feature type="transmembrane region" description="Helical" evidence="1">
    <location>
        <begin position="123"/>
        <end position="144"/>
    </location>
</feature>
<dbReference type="OrthoDB" id="9792271at2"/>
<keyword evidence="3" id="KW-1185">Reference proteome</keyword>
<dbReference type="PANTHER" id="PTHR18640">
    <property type="entry name" value="SOLUTE CARRIER FAMILY 10 MEMBER 7"/>
    <property type="match status" value="1"/>
</dbReference>
<feature type="transmembrane region" description="Helical" evidence="1">
    <location>
        <begin position="199"/>
        <end position="219"/>
    </location>
</feature>
<evidence type="ECO:0000313" key="3">
    <source>
        <dbReference type="Proteomes" id="UP000256269"/>
    </source>
</evidence>
<keyword evidence="1" id="KW-0812">Transmembrane</keyword>
<dbReference type="PIRSF" id="PIRSF026166">
    <property type="entry name" value="UCP026166"/>
    <property type="match status" value="1"/>
</dbReference>
<gene>
    <name evidence="2" type="ORF">BCF44_112304</name>
</gene>
<dbReference type="PANTHER" id="PTHR18640:SF5">
    <property type="entry name" value="SODIUM_BILE ACID COTRANSPORTER 7"/>
    <property type="match status" value="1"/>
</dbReference>
<dbReference type="InterPro" id="IPR038770">
    <property type="entry name" value="Na+/solute_symporter_sf"/>
</dbReference>
<feature type="transmembrane region" description="Helical" evidence="1">
    <location>
        <begin position="156"/>
        <end position="178"/>
    </location>
</feature>
<dbReference type="Gene3D" id="1.20.1530.20">
    <property type="match status" value="1"/>
</dbReference>
<dbReference type="RefSeq" id="WP_116178381.1">
    <property type="nucleotide sequence ID" value="NZ_CP144375.1"/>
</dbReference>
<dbReference type="AlphaFoldDB" id="A0A3E0HCA8"/>
<evidence type="ECO:0000256" key="1">
    <source>
        <dbReference type="SAM" id="Phobius"/>
    </source>
</evidence>
<sequence length="325" mass="34468">MRRIDPYIVAILCTVALATVLPARGLAVPVFGDATTVAIGLLFFLYGIRLSPQDALAGVRHWRLHSLVFAATFVLFPLLGLALRVLVPGVISPELYIGLLYVCCLPSTVQSSIAFTSIARGNVSAAICAASFSNLVGIVLTPLLVGTLLTTRGGGFSGHALLDITLQLLLPFVLGQLARRWLVGFVTRHKSVLGLVDRGSVLLVVYTAFSEGVVAGIWGQLSVTSLLALVGVNIVLLALVLAVTWYGPKLLGFSREDRITIMFCGSKKSLASGLPMASVLFAGQSVGLIVLPLMLFHQIQLMVCAWLAQRLARTTAPSPEPALVA</sequence>
<feature type="transmembrane region" description="Helical" evidence="1">
    <location>
        <begin position="95"/>
        <end position="116"/>
    </location>
</feature>
<accession>A0A3E0HCA8</accession>
<protein>
    <submittedName>
        <fullName evidence="2">Sodium/bile acid cotransporter 7</fullName>
    </submittedName>
</protein>
<dbReference type="GO" id="GO:0005886">
    <property type="term" value="C:plasma membrane"/>
    <property type="evidence" value="ECO:0007669"/>
    <property type="project" value="TreeGrafter"/>
</dbReference>
<organism evidence="2 3">
    <name type="scientific">Kutzneria buriramensis</name>
    <dbReference type="NCBI Taxonomy" id="1045776"/>
    <lineage>
        <taxon>Bacteria</taxon>
        <taxon>Bacillati</taxon>
        <taxon>Actinomycetota</taxon>
        <taxon>Actinomycetes</taxon>
        <taxon>Pseudonocardiales</taxon>
        <taxon>Pseudonocardiaceae</taxon>
        <taxon>Kutzneria</taxon>
    </lineage>
</organism>
<feature type="transmembrane region" description="Helical" evidence="1">
    <location>
        <begin position="259"/>
        <end position="282"/>
    </location>
</feature>